<protein>
    <recommendedName>
        <fullName evidence="3">DDE Tnp4 domain-containing protein</fullName>
    </recommendedName>
</protein>
<dbReference type="AlphaFoldDB" id="A0A1I8NSR2"/>
<keyword evidence="2" id="KW-1185">Reference proteome</keyword>
<name>A0A1I8NSR2_STOCA</name>
<dbReference type="Proteomes" id="UP000095300">
    <property type="component" value="Unassembled WGS sequence"/>
</dbReference>
<sequence length="292" mass="32934">MHLLNKMELNISATLLAANKIIAELLDSSSSSEDEEEFAAVLPVLPEQPRNKKFAETVLDTYTEKDFLDNFYISRHSFMYLVRLYSQYCTKGHYQSGGQQAKLEKQMLLYLWFSVNATSFRETAALFEVSLSAIHQTFCRILKFLNAEMLLNTIRLPETNEEKESTANDFENIAGFPNVLGCVARCFLCVKPSSSVHKSDGGQTILLLQAICDAHNRFLDISCEDFNHISPASDMLNPLAIGKNLPELCSPHYHLLAENDIWPLNEFVLTPYSDDGTLSDSENTYNNPNGKI</sequence>
<evidence type="ECO:0000313" key="1">
    <source>
        <dbReference type="EnsemblMetazoa" id="SCAU001686-PB"/>
    </source>
</evidence>
<reference evidence="1" key="1">
    <citation type="submission" date="2020-05" db="UniProtKB">
        <authorList>
            <consortium name="EnsemblMetazoa"/>
        </authorList>
    </citation>
    <scope>IDENTIFICATION</scope>
    <source>
        <strain evidence="1">USDA</strain>
    </source>
</reference>
<organism evidence="1 2">
    <name type="scientific">Stomoxys calcitrans</name>
    <name type="common">Stable fly</name>
    <name type="synonym">Conops calcitrans</name>
    <dbReference type="NCBI Taxonomy" id="35570"/>
    <lineage>
        <taxon>Eukaryota</taxon>
        <taxon>Metazoa</taxon>
        <taxon>Ecdysozoa</taxon>
        <taxon>Arthropoda</taxon>
        <taxon>Hexapoda</taxon>
        <taxon>Insecta</taxon>
        <taxon>Pterygota</taxon>
        <taxon>Neoptera</taxon>
        <taxon>Endopterygota</taxon>
        <taxon>Diptera</taxon>
        <taxon>Brachycera</taxon>
        <taxon>Muscomorpha</taxon>
        <taxon>Muscoidea</taxon>
        <taxon>Muscidae</taxon>
        <taxon>Stomoxys</taxon>
    </lineage>
</organism>
<evidence type="ECO:0008006" key="3">
    <source>
        <dbReference type="Google" id="ProtNLM"/>
    </source>
</evidence>
<proteinExistence type="predicted"/>
<accession>A0A1I8NSR2</accession>
<dbReference type="EnsemblMetazoa" id="SCAU001686-RB">
    <property type="protein sequence ID" value="SCAU001686-PB"/>
    <property type="gene ID" value="SCAU001686"/>
</dbReference>
<gene>
    <name evidence="1" type="primary">106082906</name>
</gene>
<evidence type="ECO:0000313" key="2">
    <source>
        <dbReference type="Proteomes" id="UP000095300"/>
    </source>
</evidence>
<dbReference type="OrthoDB" id="2668416at2759"/>
<dbReference type="VEuPathDB" id="VectorBase:SCAU001686"/>